<evidence type="ECO:0000256" key="6">
    <source>
        <dbReference type="ARBA" id="ARBA00023136"/>
    </source>
</evidence>
<dbReference type="PANTHER" id="PTHR16024:SF6">
    <property type="entry name" value="XK-RELATED PROTEIN"/>
    <property type="match status" value="1"/>
</dbReference>
<evidence type="ECO:0000313" key="8">
    <source>
        <dbReference type="EMBL" id="CAL4131923.1"/>
    </source>
</evidence>
<keyword evidence="6 7" id="KW-0472">Membrane</keyword>
<dbReference type="Proteomes" id="UP001497623">
    <property type="component" value="Unassembled WGS sequence"/>
</dbReference>
<keyword evidence="5 7" id="KW-1133">Transmembrane helix</keyword>
<dbReference type="GO" id="GO:0005886">
    <property type="term" value="C:plasma membrane"/>
    <property type="evidence" value="ECO:0007669"/>
    <property type="project" value="UniProtKB-SubCell"/>
</dbReference>
<keyword evidence="3" id="KW-1003">Cell membrane</keyword>
<evidence type="ECO:0000256" key="2">
    <source>
        <dbReference type="ARBA" id="ARBA00008789"/>
    </source>
</evidence>
<dbReference type="Pfam" id="PF09815">
    <property type="entry name" value="XK-related"/>
    <property type="match status" value="1"/>
</dbReference>
<dbReference type="InterPro" id="IPR018629">
    <property type="entry name" value="XK-rel"/>
</dbReference>
<protein>
    <recommendedName>
        <fullName evidence="7">XK-related protein</fullName>
    </recommendedName>
</protein>
<gene>
    <name evidence="8" type="ORF">MNOR_LOCUS26927</name>
</gene>
<comment type="caution">
    <text evidence="8">The sequence shown here is derived from an EMBL/GenBank/DDBJ whole genome shotgun (WGS) entry which is preliminary data.</text>
</comment>
<evidence type="ECO:0000313" key="9">
    <source>
        <dbReference type="Proteomes" id="UP001497623"/>
    </source>
</evidence>
<evidence type="ECO:0000256" key="4">
    <source>
        <dbReference type="ARBA" id="ARBA00022692"/>
    </source>
</evidence>
<keyword evidence="4 7" id="KW-0812">Transmembrane</keyword>
<feature type="non-terminal residue" evidence="8">
    <location>
        <position position="235"/>
    </location>
</feature>
<keyword evidence="9" id="KW-1185">Reference proteome</keyword>
<dbReference type="GO" id="GO:1902742">
    <property type="term" value="P:apoptotic process involved in development"/>
    <property type="evidence" value="ECO:0007669"/>
    <property type="project" value="TreeGrafter"/>
</dbReference>
<feature type="non-terminal residue" evidence="8">
    <location>
        <position position="1"/>
    </location>
</feature>
<sequence length="235" mass="27037">RYYDTLYLGLRSRQHYKLGNKKLQRVYYCRMLYEDADAVFLRMFETFMEAAPQLVLQLTILIINKEEPYGSTWFYLLVLGCITSLVSMAWGLTAYARATRYTDHGKNNISALGSVVMLMWHTLTIGSRVLAMALFASNDDLRLWLIGVCLAHWILMVVWLMSRRSLNVVCSTALGEIALSVVLGAVYIFSYVNEKDEPTRRKYALYYAVCGVENCLMMILWLIYAQPQSPEYIPG</sequence>
<proteinExistence type="inferred from homology"/>
<comment type="similarity">
    <text evidence="2 7">Belongs to the XK family.</text>
</comment>
<accession>A0AAV2RMF8</accession>
<reference evidence="8 9" key="1">
    <citation type="submission" date="2024-05" db="EMBL/GenBank/DDBJ databases">
        <authorList>
            <person name="Wallberg A."/>
        </authorList>
    </citation>
    <scope>NUCLEOTIDE SEQUENCE [LARGE SCALE GENOMIC DNA]</scope>
</reference>
<feature type="transmembrane region" description="Helical" evidence="7">
    <location>
        <begin position="108"/>
        <end position="135"/>
    </location>
</feature>
<dbReference type="PANTHER" id="PTHR16024">
    <property type="entry name" value="XK-RELATED PROTEIN"/>
    <property type="match status" value="1"/>
</dbReference>
<feature type="transmembrane region" description="Helical" evidence="7">
    <location>
        <begin position="204"/>
        <end position="224"/>
    </location>
</feature>
<dbReference type="GO" id="GO:0070782">
    <property type="term" value="P:phosphatidylserine exposure on apoptotic cell surface"/>
    <property type="evidence" value="ECO:0007669"/>
    <property type="project" value="TreeGrafter"/>
</dbReference>
<organism evidence="8 9">
    <name type="scientific">Meganyctiphanes norvegica</name>
    <name type="common">Northern krill</name>
    <name type="synonym">Thysanopoda norvegica</name>
    <dbReference type="NCBI Taxonomy" id="48144"/>
    <lineage>
        <taxon>Eukaryota</taxon>
        <taxon>Metazoa</taxon>
        <taxon>Ecdysozoa</taxon>
        <taxon>Arthropoda</taxon>
        <taxon>Crustacea</taxon>
        <taxon>Multicrustacea</taxon>
        <taxon>Malacostraca</taxon>
        <taxon>Eumalacostraca</taxon>
        <taxon>Eucarida</taxon>
        <taxon>Euphausiacea</taxon>
        <taxon>Euphausiidae</taxon>
        <taxon>Meganyctiphanes</taxon>
    </lineage>
</organism>
<dbReference type="InterPro" id="IPR050895">
    <property type="entry name" value="XK-related_scramblase"/>
</dbReference>
<feature type="transmembrane region" description="Helical" evidence="7">
    <location>
        <begin position="73"/>
        <end position="96"/>
    </location>
</feature>
<evidence type="ECO:0000256" key="3">
    <source>
        <dbReference type="ARBA" id="ARBA00022475"/>
    </source>
</evidence>
<comment type="subcellular location">
    <subcellularLocation>
        <location evidence="1">Cell membrane</location>
        <topology evidence="1">Multi-pass membrane protein</topology>
    </subcellularLocation>
    <subcellularLocation>
        <location evidence="7">Membrane</location>
        <topology evidence="7">Multi-pass membrane protein</topology>
    </subcellularLocation>
</comment>
<dbReference type="AlphaFoldDB" id="A0AAV2RMF8"/>
<evidence type="ECO:0000256" key="7">
    <source>
        <dbReference type="RuleBase" id="RU910716"/>
    </source>
</evidence>
<feature type="transmembrane region" description="Helical" evidence="7">
    <location>
        <begin position="141"/>
        <end position="161"/>
    </location>
</feature>
<evidence type="ECO:0000256" key="1">
    <source>
        <dbReference type="ARBA" id="ARBA00004651"/>
    </source>
</evidence>
<feature type="transmembrane region" description="Helical" evidence="7">
    <location>
        <begin position="173"/>
        <end position="192"/>
    </location>
</feature>
<name>A0AAV2RMF8_MEGNR</name>
<dbReference type="GO" id="GO:0043652">
    <property type="term" value="P:engulfment of apoptotic cell"/>
    <property type="evidence" value="ECO:0007669"/>
    <property type="project" value="TreeGrafter"/>
</dbReference>
<dbReference type="EMBL" id="CAXKWB010027578">
    <property type="protein sequence ID" value="CAL4131923.1"/>
    <property type="molecule type" value="Genomic_DNA"/>
</dbReference>
<evidence type="ECO:0000256" key="5">
    <source>
        <dbReference type="ARBA" id="ARBA00022989"/>
    </source>
</evidence>